<protein>
    <recommendedName>
        <fullName evidence="4">Tubby C-terminal-like domain-containing protein</fullName>
    </recommendedName>
</protein>
<name>A0A3A2ZTE7_9EURO</name>
<accession>A0A3A2ZTE7</accession>
<dbReference type="OrthoDB" id="97518at2759"/>
<comment type="caution">
    <text evidence="2">The sequence shown here is derived from an EMBL/GenBank/DDBJ whole genome shotgun (WGS) entry which is preliminary data.</text>
</comment>
<dbReference type="Proteomes" id="UP000266188">
    <property type="component" value="Unassembled WGS sequence"/>
</dbReference>
<keyword evidence="3" id="KW-1185">Reference proteome</keyword>
<dbReference type="InterPro" id="IPR025659">
    <property type="entry name" value="Tubby-like_C"/>
</dbReference>
<gene>
    <name evidence="2" type="ORF">PHISCL_01239</name>
</gene>
<evidence type="ECO:0000256" key="1">
    <source>
        <dbReference type="ARBA" id="ARBA00005437"/>
    </source>
</evidence>
<evidence type="ECO:0000313" key="2">
    <source>
        <dbReference type="EMBL" id="RJE26438.1"/>
    </source>
</evidence>
<dbReference type="InterPro" id="IPR007612">
    <property type="entry name" value="LOR"/>
</dbReference>
<dbReference type="SUPFAM" id="SSF54518">
    <property type="entry name" value="Tubby C-terminal domain-like"/>
    <property type="match status" value="1"/>
</dbReference>
<dbReference type="Gene3D" id="2.40.160.200">
    <property type="entry name" value="LURP1-related"/>
    <property type="match status" value="1"/>
</dbReference>
<dbReference type="InterPro" id="IPR038595">
    <property type="entry name" value="LOR_sf"/>
</dbReference>
<comment type="similarity">
    <text evidence="1">Belongs to the LOR family.</text>
</comment>
<sequence length="228" mass="25734">MFANYDPNPIARRILPQRIRKTLRSADFPIAIRREYIASSKTTLILRPDGDVHSPKAYRITDEDFIPQFTVTGQKFGDRSCREFRDASGLPLFELHRKFSLRNAWVVTLPGSNSANIATAALRLPQGVHMLGNFSFSFENVAAADSKNEEDKFIAFQVERHGNILTTFDVVFADRKVVEIRESIPHNKTLPMSSSKSGYRPVLDITVTEGMDMALVSGIRFLCLVRVD</sequence>
<reference evidence="3" key="1">
    <citation type="submission" date="2017-02" db="EMBL/GenBank/DDBJ databases">
        <authorList>
            <person name="Tafer H."/>
            <person name="Lopandic K."/>
        </authorList>
    </citation>
    <scope>NUCLEOTIDE SEQUENCE [LARGE SCALE GENOMIC DNA]</scope>
    <source>
        <strain evidence="3">CBS 366.77</strain>
    </source>
</reference>
<evidence type="ECO:0008006" key="4">
    <source>
        <dbReference type="Google" id="ProtNLM"/>
    </source>
</evidence>
<dbReference type="AlphaFoldDB" id="A0A3A2ZTE7"/>
<organism evidence="2 3">
    <name type="scientific">Aspergillus sclerotialis</name>
    <dbReference type="NCBI Taxonomy" id="2070753"/>
    <lineage>
        <taxon>Eukaryota</taxon>
        <taxon>Fungi</taxon>
        <taxon>Dikarya</taxon>
        <taxon>Ascomycota</taxon>
        <taxon>Pezizomycotina</taxon>
        <taxon>Eurotiomycetes</taxon>
        <taxon>Eurotiomycetidae</taxon>
        <taxon>Eurotiales</taxon>
        <taxon>Aspergillaceae</taxon>
        <taxon>Aspergillus</taxon>
        <taxon>Aspergillus subgen. Polypaecilum</taxon>
    </lineage>
</organism>
<dbReference type="Pfam" id="PF04525">
    <property type="entry name" value="LOR"/>
    <property type="match status" value="1"/>
</dbReference>
<evidence type="ECO:0000313" key="3">
    <source>
        <dbReference type="Proteomes" id="UP000266188"/>
    </source>
</evidence>
<dbReference type="EMBL" id="MVGC01000022">
    <property type="protein sequence ID" value="RJE26438.1"/>
    <property type="molecule type" value="Genomic_DNA"/>
</dbReference>
<proteinExistence type="inferred from homology"/>